<dbReference type="EMBL" id="JAIWYP010000014">
    <property type="protein sequence ID" value="KAH3706057.1"/>
    <property type="molecule type" value="Genomic_DNA"/>
</dbReference>
<name>A0A9D3YTJ9_DREPO</name>
<reference evidence="1" key="2">
    <citation type="submission" date="2020-11" db="EMBL/GenBank/DDBJ databases">
        <authorList>
            <person name="McCartney M.A."/>
            <person name="Auch B."/>
            <person name="Kono T."/>
            <person name="Mallez S."/>
            <person name="Becker A."/>
            <person name="Gohl D.M."/>
            <person name="Silverstein K.A.T."/>
            <person name="Koren S."/>
            <person name="Bechman K.B."/>
            <person name="Herman A."/>
            <person name="Abrahante J.E."/>
            <person name="Garbe J."/>
        </authorList>
    </citation>
    <scope>NUCLEOTIDE SEQUENCE</scope>
    <source>
        <strain evidence="1">Duluth1</strain>
        <tissue evidence="1">Whole animal</tissue>
    </source>
</reference>
<dbReference type="Proteomes" id="UP000828390">
    <property type="component" value="Unassembled WGS sequence"/>
</dbReference>
<comment type="caution">
    <text evidence="1">The sequence shown here is derived from an EMBL/GenBank/DDBJ whole genome shotgun (WGS) entry which is preliminary data.</text>
</comment>
<keyword evidence="2" id="KW-1185">Reference proteome</keyword>
<organism evidence="1 2">
    <name type="scientific">Dreissena polymorpha</name>
    <name type="common">Zebra mussel</name>
    <name type="synonym">Mytilus polymorpha</name>
    <dbReference type="NCBI Taxonomy" id="45954"/>
    <lineage>
        <taxon>Eukaryota</taxon>
        <taxon>Metazoa</taxon>
        <taxon>Spiralia</taxon>
        <taxon>Lophotrochozoa</taxon>
        <taxon>Mollusca</taxon>
        <taxon>Bivalvia</taxon>
        <taxon>Autobranchia</taxon>
        <taxon>Heteroconchia</taxon>
        <taxon>Euheterodonta</taxon>
        <taxon>Imparidentia</taxon>
        <taxon>Neoheterodontei</taxon>
        <taxon>Myida</taxon>
        <taxon>Dreissenoidea</taxon>
        <taxon>Dreissenidae</taxon>
        <taxon>Dreissena</taxon>
    </lineage>
</organism>
<sequence length="297" mass="34802">MKNANSRNIPLNHLGVRKEVMPNIVQLGHALSARFPDVLDMWTSVVDNDRNIKTARTVPSRTRESSSKCRKYRNVFEYSQHNDDKLDLTRGLWKLPSIDNNFLPFRKSNSRKSTDAHEDIALYRPKFHRCISRMVHENTLILPPIETSERVKSNVYDPTNLHEKLYVFRRYKGIGQRERFVQDEMHIPGVYPQCLTCRECQKQYTSEVYSQSLTKRNNRSPACLSTSILTSYLEGNKTVPTSRSGRRRTLRRQHCDVLEERYCQSCMELRNKGFSQQIEGSLINNNNLINAHYKSRY</sequence>
<evidence type="ECO:0000313" key="2">
    <source>
        <dbReference type="Proteomes" id="UP000828390"/>
    </source>
</evidence>
<gene>
    <name evidence="1" type="ORF">DPMN_065436</name>
</gene>
<proteinExistence type="predicted"/>
<reference evidence="1" key="1">
    <citation type="journal article" date="2019" name="bioRxiv">
        <title>The Genome of the Zebra Mussel, Dreissena polymorpha: A Resource for Invasive Species Research.</title>
        <authorList>
            <person name="McCartney M.A."/>
            <person name="Auch B."/>
            <person name="Kono T."/>
            <person name="Mallez S."/>
            <person name="Zhang Y."/>
            <person name="Obille A."/>
            <person name="Becker A."/>
            <person name="Abrahante J.E."/>
            <person name="Garbe J."/>
            <person name="Badalamenti J.P."/>
            <person name="Herman A."/>
            <person name="Mangelson H."/>
            <person name="Liachko I."/>
            <person name="Sullivan S."/>
            <person name="Sone E.D."/>
            <person name="Koren S."/>
            <person name="Silverstein K.A.T."/>
            <person name="Beckman K.B."/>
            <person name="Gohl D.M."/>
        </authorList>
    </citation>
    <scope>NUCLEOTIDE SEQUENCE</scope>
    <source>
        <strain evidence="1">Duluth1</strain>
        <tissue evidence="1">Whole animal</tissue>
    </source>
</reference>
<protein>
    <submittedName>
        <fullName evidence="1">Uncharacterized protein</fullName>
    </submittedName>
</protein>
<accession>A0A9D3YTJ9</accession>
<evidence type="ECO:0000313" key="1">
    <source>
        <dbReference type="EMBL" id="KAH3706057.1"/>
    </source>
</evidence>
<dbReference type="AlphaFoldDB" id="A0A9D3YTJ9"/>